<comment type="similarity">
    <text evidence="2">Belongs to the APC3/CDC27 family.</text>
</comment>
<name>A0A0H5RLF9_9EUKA</name>
<dbReference type="InterPro" id="IPR019734">
    <property type="entry name" value="TPR_rpt"/>
</dbReference>
<feature type="repeat" description="TPR" evidence="3">
    <location>
        <begin position="294"/>
        <end position="327"/>
    </location>
</feature>
<sequence>QSPNFIPDLFVQSMLSRCARHGTLPLLADSIAMVPRRLTSIETVPAVNSALRANSTATGTIAESSSPATETGSRVATGTIHRKSRDVWGRRIKWGIITAAIGGGAYFFADKFGTPTKTAQFLLAQLDQAETVESKCQILSAMQMGTSMSDAVKEGIVDANGLPVINELFNTESPEIRRLSAALLMDITQNPSLTSSIMDCPGLLHNIIKNVNDPNKETSMNSLLTLTILCNNAIDIKLKAFEAGALHRLIASVRNPDLDIAHVSCTAIGSIVKNFPQPDRLVSSLNKKDKMAVVASISQLGQSYVQQGLRNPAIDAFQTCLSLDPCNPNIHNVIGQLLQMNGQFLEANEHFRLAIKFAPGLLEAHYNLAVNLTTHGTRKDKVEAVKRMREALPYIDPAHPNRVDLMFLLAKTLDGLDRIPEACRVYEELTRSAPSLWKAHLSLGRLYLKLDDTKRALKALSTASLLQPYDSQTHYQLALCHYRSHRLEDAASECDRALAVGSQSSTLPNAYLLRGKLYANCGAWQKALECFQQLVLLRPDQPDGHYQVARALENLGRMNESDEELCKTLDSWSKAMSSKPLAMSKKFFETHPADARIFELIGQRRQDASQSPQHQMLVKKYDLFKAAIF</sequence>
<dbReference type="InterPro" id="IPR011989">
    <property type="entry name" value="ARM-like"/>
</dbReference>
<dbReference type="InterPro" id="IPR011990">
    <property type="entry name" value="TPR-like_helical_dom_sf"/>
</dbReference>
<feature type="non-terminal residue" evidence="5">
    <location>
        <position position="1"/>
    </location>
</feature>
<evidence type="ECO:0000256" key="3">
    <source>
        <dbReference type="PROSITE-ProRule" id="PRU00339"/>
    </source>
</evidence>
<dbReference type="PANTHER" id="PTHR12558:SF13">
    <property type="entry name" value="CELL DIVISION CYCLE PROTEIN 27 HOMOLOG"/>
    <property type="match status" value="1"/>
</dbReference>
<dbReference type="Gene3D" id="1.25.10.10">
    <property type="entry name" value="Leucine-rich Repeat Variant"/>
    <property type="match status" value="1"/>
</dbReference>
<dbReference type="AlphaFoldDB" id="A0A0H5RLF9"/>
<feature type="compositionally biased region" description="Polar residues" evidence="4">
    <location>
        <begin position="58"/>
        <end position="76"/>
    </location>
</feature>
<dbReference type="Pfam" id="PF13432">
    <property type="entry name" value="TPR_16"/>
    <property type="match status" value="1"/>
</dbReference>
<accession>A0A0H5RLF9</accession>
<dbReference type="Gene3D" id="1.25.40.10">
    <property type="entry name" value="Tetratricopeptide repeat domain"/>
    <property type="match status" value="2"/>
</dbReference>
<reference evidence="5" key="1">
    <citation type="submission" date="2015-04" db="EMBL/GenBank/DDBJ databases">
        <title>The genome sequence of the plant pathogenic Rhizarian Plasmodiophora brassicae reveals insights in its biotrophic life cycle and the origin of chitin synthesis.</title>
        <authorList>
            <person name="Schwelm A."/>
            <person name="Fogelqvist J."/>
            <person name="Knaust A."/>
            <person name="Julke S."/>
            <person name="Lilja T."/>
            <person name="Dhandapani V."/>
            <person name="Bonilla-Rosso G."/>
            <person name="Karlsson M."/>
            <person name="Shevchenko A."/>
            <person name="Choi S.R."/>
            <person name="Kim H.G."/>
            <person name="Park J.Y."/>
            <person name="Lim Y.P."/>
            <person name="Ludwig-Muller J."/>
            <person name="Dixelius C."/>
        </authorList>
    </citation>
    <scope>NUCLEOTIDE SEQUENCE</scope>
    <source>
        <tissue evidence="5">Potato root galls</tissue>
    </source>
</reference>
<evidence type="ECO:0000256" key="4">
    <source>
        <dbReference type="SAM" id="MobiDB-lite"/>
    </source>
</evidence>
<organism evidence="5">
    <name type="scientific">Spongospora subterranea</name>
    <dbReference type="NCBI Taxonomy" id="70186"/>
    <lineage>
        <taxon>Eukaryota</taxon>
        <taxon>Sar</taxon>
        <taxon>Rhizaria</taxon>
        <taxon>Endomyxa</taxon>
        <taxon>Phytomyxea</taxon>
        <taxon>Plasmodiophorida</taxon>
        <taxon>Plasmodiophoridae</taxon>
        <taxon>Spongospora</taxon>
    </lineage>
</organism>
<evidence type="ECO:0000256" key="1">
    <source>
        <dbReference type="ARBA" id="ARBA00022803"/>
    </source>
</evidence>
<feature type="region of interest" description="Disordered" evidence="4">
    <location>
        <begin position="58"/>
        <end position="77"/>
    </location>
</feature>
<feature type="repeat" description="TPR" evidence="3">
    <location>
        <begin position="437"/>
        <end position="470"/>
    </location>
</feature>
<dbReference type="SMART" id="SM00028">
    <property type="entry name" value="TPR"/>
    <property type="match status" value="6"/>
</dbReference>
<keyword evidence="1 3" id="KW-0802">TPR repeat</keyword>
<dbReference type="Pfam" id="PF13181">
    <property type="entry name" value="TPR_8"/>
    <property type="match status" value="1"/>
</dbReference>
<evidence type="ECO:0000313" key="5">
    <source>
        <dbReference type="EMBL" id="CRZ09564.1"/>
    </source>
</evidence>
<dbReference type="SUPFAM" id="SSF48371">
    <property type="entry name" value="ARM repeat"/>
    <property type="match status" value="1"/>
</dbReference>
<dbReference type="PANTHER" id="PTHR12558">
    <property type="entry name" value="CELL DIVISION CYCLE 16,23,27"/>
    <property type="match status" value="1"/>
</dbReference>
<evidence type="ECO:0000256" key="2">
    <source>
        <dbReference type="ARBA" id="ARBA00038210"/>
    </source>
</evidence>
<dbReference type="InterPro" id="IPR016024">
    <property type="entry name" value="ARM-type_fold"/>
</dbReference>
<dbReference type="PROSITE" id="PS50005">
    <property type="entry name" value="TPR"/>
    <property type="match status" value="3"/>
</dbReference>
<protein>
    <submittedName>
        <fullName evidence="5">Uncharacterized protein</fullName>
    </submittedName>
</protein>
<proteinExistence type="inferred from homology"/>
<dbReference type="SUPFAM" id="SSF48452">
    <property type="entry name" value="TPR-like"/>
    <property type="match status" value="2"/>
</dbReference>
<feature type="repeat" description="TPR" evidence="3">
    <location>
        <begin position="508"/>
        <end position="541"/>
    </location>
</feature>
<dbReference type="EMBL" id="HACM01009122">
    <property type="protein sequence ID" value="CRZ09564.1"/>
    <property type="molecule type" value="Transcribed_RNA"/>
</dbReference>